<evidence type="ECO:0000313" key="2">
    <source>
        <dbReference type="Proteomes" id="UP000001568"/>
    </source>
</evidence>
<name>A4S218_OSTLU</name>
<dbReference type="EMBL" id="CP000588">
    <property type="protein sequence ID" value="ABO97542.1"/>
    <property type="molecule type" value="Genomic_DNA"/>
</dbReference>
<keyword evidence="2" id="KW-1185">Reference proteome</keyword>
<organism evidence="1 2">
    <name type="scientific">Ostreococcus lucimarinus (strain CCE9901)</name>
    <dbReference type="NCBI Taxonomy" id="436017"/>
    <lineage>
        <taxon>Eukaryota</taxon>
        <taxon>Viridiplantae</taxon>
        <taxon>Chlorophyta</taxon>
        <taxon>Mamiellophyceae</taxon>
        <taxon>Mamiellales</taxon>
        <taxon>Bathycoccaceae</taxon>
        <taxon>Ostreococcus</taxon>
    </lineage>
</organism>
<dbReference type="GeneID" id="5003105"/>
<reference evidence="1 2" key="1">
    <citation type="journal article" date="2007" name="Proc. Natl. Acad. Sci. U.S.A.">
        <title>The tiny eukaryote Ostreococcus provides genomic insights into the paradox of plankton speciation.</title>
        <authorList>
            <person name="Palenik B."/>
            <person name="Grimwood J."/>
            <person name="Aerts A."/>
            <person name="Rouze P."/>
            <person name="Salamov A."/>
            <person name="Putnam N."/>
            <person name="Dupont C."/>
            <person name="Jorgensen R."/>
            <person name="Derelle E."/>
            <person name="Rombauts S."/>
            <person name="Zhou K."/>
            <person name="Otillar R."/>
            <person name="Merchant S.S."/>
            <person name="Podell S."/>
            <person name="Gaasterland T."/>
            <person name="Napoli C."/>
            <person name="Gendler K."/>
            <person name="Manuell A."/>
            <person name="Tai V."/>
            <person name="Vallon O."/>
            <person name="Piganeau G."/>
            <person name="Jancek S."/>
            <person name="Heijde M."/>
            <person name="Jabbari K."/>
            <person name="Bowler C."/>
            <person name="Lohr M."/>
            <person name="Robbens S."/>
            <person name="Werner G."/>
            <person name="Dubchak I."/>
            <person name="Pazour G.J."/>
            <person name="Ren Q."/>
            <person name="Paulsen I."/>
            <person name="Delwiche C."/>
            <person name="Schmutz J."/>
            <person name="Rokhsar D."/>
            <person name="Van de Peer Y."/>
            <person name="Moreau H."/>
            <person name="Grigoriev I.V."/>
        </authorList>
    </citation>
    <scope>NUCLEOTIDE SEQUENCE [LARGE SCALE GENOMIC DNA]</scope>
    <source>
        <strain evidence="1 2">CCE9901</strain>
    </source>
</reference>
<proteinExistence type="predicted"/>
<dbReference type="KEGG" id="olu:OSTLU_33293"/>
<dbReference type="AlphaFoldDB" id="A4S218"/>
<protein>
    <submittedName>
        <fullName evidence="1">Uncharacterized protein</fullName>
    </submittedName>
</protein>
<dbReference type="Gramene" id="ABO97542">
    <property type="protein sequence ID" value="ABO97542"/>
    <property type="gene ID" value="OSTLU_33293"/>
</dbReference>
<gene>
    <name evidence="1" type="ORF">OSTLU_33293</name>
</gene>
<accession>A4S218</accession>
<dbReference type="RefSeq" id="XP_001419249.1">
    <property type="nucleotide sequence ID" value="XM_001419212.1"/>
</dbReference>
<dbReference type="Proteomes" id="UP000001568">
    <property type="component" value="Chromosome 8"/>
</dbReference>
<dbReference type="HOGENOM" id="CLU_2965114_0_0_1"/>
<sequence>MICQHPSRATVHVFAARVVSREFKPPIARERHAEYARARRREAQHGAIDVRLRSHGYGT</sequence>
<evidence type="ECO:0000313" key="1">
    <source>
        <dbReference type="EMBL" id="ABO97542.1"/>
    </source>
</evidence>